<gene>
    <name evidence="1" type="ORF">MICCA_2520016</name>
</gene>
<accession>A0A822L979</accession>
<reference evidence="1 2" key="1">
    <citation type="submission" date="2012-04" db="EMBL/GenBank/DDBJ databases">
        <authorList>
            <person name="Genoscope - CEA"/>
        </authorList>
    </citation>
    <scope>NUCLEOTIDE SEQUENCE [LARGE SCALE GENOMIC DNA]</scope>
    <source>
        <strain evidence="1 2">9432</strain>
    </source>
</reference>
<evidence type="ECO:0000313" key="2">
    <source>
        <dbReference type="Proteomes" id="UP000005806"/>
    </source>
</evidence>
<dbReference type="AlphaFoldDB" id="A0A822L979"/>
<dbReference type="EMBL" id="CAIH01000171">
    <property type="protein sequence ID" value="CCH92759.1"/>
    <property type="molecule type" value="Genomic_DNA"/>
</dbReference>
<proteinExistence type="predicted"/>
<comment type="caution">
    <text evidence="1">The sequence shown here is derived from an EMBL/GenBank/DDBJ whole genome shotgun (WGS) entry which is preliminary data.</text>
</comment>
<protein>
    <submittedName>
        <fullName evidence="1">Similar to tr/Q8YK90/Q8YK90 (Modular protein)</fullName>
    </submittedName>
</protein>
<dbReference type="Proteomes" id="UP000005806">
    <property type="component" value="Unassembled WGS sequence"/>
</dbReference>
<organism evidence="1 2">
    <name type="scientific">Microcystis aeruginosa PCC 9432</name>
    <dbReference type="NCBI Taxonomy" id="1160280"/>
    <lineage>
        <taxon>Bacteria</taxon>
        <taxon>Bacillati</taxon>
        <taxon>Cyanobacteriota</taxon>
        <taxon>Cyanophyceae</taxon>
        <taxon>Oscillatoriophycideae</taxon>
        <taxon>Chroococcales</taxon>
        <taxon>Microcystaceae</taxon>
        <taxon>Microcystis</taxon>
    </lineage>
</organism>
<name>A0A822L979_MICAE</name>
<evidence type="ECO:0000313" key="1">
    <source>
        <dbReference type="EMBL" id="CCH92759.1"/>
    </source>
</evidence>
<sequence length="124" mass="14477">MSNLFGVKMSLWLKDRRRRTLSGEDILHYHKIVVTLAETMKTISFKTHVGEDGTLQISLPHELKNTDLEVTLVYQPISLKEKEEKTTFSQWQEGLFEEVIGGWEGELLVREKQPDYEERAIEND</sequence>